<sequence>MYRLILRNWMSPHKPEFTEWLKLMTETAAFEMMIAMGHRGPQERKADGHVVECMRHSRGSLETGGEGITSTVCESTIAAPSDPADNPGPSESTIAVPSDPADCPGPSESTIASPQILLTAQAHLSPPLQSPQILLTAQAHLSPPLQSPQILLTAQAHLQSPQILLTAQAHLQSPQILLTAQAHLQSPQILLTAQAHLITCDPLDQPKGCQWEFYKENTFSSVLKMMRSQTASTESQQGREVKSVRNQGITKWTDRTPTDSCRDGGGRGEGRKGRGEGGKWGGSFRKRKHLSPELAVGQQAQVFHFWMAGSWSNSATVVVMWLTLMSDPRVSLVIRDFLDVFMRIMRENLRSTAAEEGERVTMMYTRTSFTSGWFSFDEALKRTERQLLFGDIKRCVEHGFQLVVHIFCLLLESHKHWPCAFLCDLFPLNAEKVSSILRVSMDDPETKFIHSHVQVQFCSFDLLFQQCLFHFDVSLGGNLVFEILQLPLDAVYTGRHAVHLALHL</sequence>
<dbReference type="Proteomes" id="UP000518266">
    <property type="component" value="Unassembled WGS sequence"/>
</dbReference>
<evidence type="ECO:0000313" key="3">
    <source>
        <dbReference type="Proteomes" id="UP000518266"/>
    </source>
</evidence>
<dbReference type="EMBL" id="JAAKFY010000007">
    <property type="protein sequence ID" value="KAF3854140.1"/>
    <property type="molecule type" value="Genomic_DNA"/>
</dbReference>
<dbReference type="AlphaFoldDB" id="A0A7J5YXE1"/>
<feature type="compositionally biased region" description="Basic and acidic residues" evidence="1">
    <location>
        <begin position="252"/>
        <end position="277"/>
    </location>
</feature>
<feature type="region of interest" description="Disordered" evidence="1">
    <location>
        <begin position="77"/>
        <end position="108"/>
    </location>
</feature>
<name>A0A7J5YXE1_DISMA</name>
<gene>
    <name evidence="2" type="ORF">F7725_022195</name>
</gene>
<evidence type="ECO:0000313" key="2">
    <source>
        <dbReference type="EMBL" id="KAF3854140.1"/>
    </source>
</evidence>
<accession>A0A7J5YXE1</accession>
<feature type="region of interest" description="Disordered" evidence="1">
    <location>
        <begin position="251"/>
        <end position="283"/>
    </location>
</feature>
<comment type="caution">
    <text evidence="2">The sequence shown here is derived from an EMBL/GenBank/DDBJ whole genome shotgun (WGS) entry which is preliminary data.</text>
</comment>
<protein>
    <submittedName>
        <fullName evidence="2">Uncharacterized protein</fullName>
    </submittedName>
</protein>
<evidence type="ECO:0000256" key="1">
    <source>
        <dbReference type="SAM" id="MobiDB-lite"/>
    </source>
</evidence>
<reference evidence="2 3" key="1">
    <citation type="submission" date="2020-03" db="EMBL/GenBank/DDBJ databases">
        <title>Dissostichus mawsoni Genome sequencing and assembly.</title>
        <authorList>
            <person name="Park H."/>
        </authorList>
    </citation>
    <scope>NUCLEOTIDE SEQUENCE [LARGE SCALE GENOMIC DNA]</scope>
    <source>
        <strain evidence="2">DM0001</strain>
        <tissue evidence="2">Muscle</tissue>
    </source>
</reference>
<organism evidence="2 3">
    <name type="scientific">Dissostichus mawsoni</name>
    <name type="common">Antarctic cod</name>
    <dbReference type="NCBI Taxonomy" id="36200"/>
    <lineage>
        <taxon>Eukaryota</taxon>
        <taxon>Metazoa</taxon>
        <taxon>Chordata</taxon>
        <taxon>Craniata</taxon>
        <taxon>Vertebrata</taxon>
        <taxon>Euteleostomi</taxon>
        <taxon>Actinopterygii</taxon>
        <taxon>Neopterygii</taxon>
        <taxon>Teleostei</taxon>
        <taxon>Neoteleostei</taxon>
        <taxon>Acanthomorphata</taxon>
        <taxon>Eupercaria</taxon>
        <taxon>Perciformes</taxon>
        <taxon>Notothenioidei</taxon>
        <taxon>Nototheniidae</taxon>
        <taxon>Dissostichus</taxon>
    </lineage>
</organism>
<proteinExistence type="predicted"/>
<keyword evidence="3" id="KW-1185">Reference proteome</keyword>